<name>A0A8S5UT64_9CAUD</name>
<protein>
    <submittedName>
        <fullName evidence="1">Uncharacterized protein</fullName>
    </submittedName>
</protein>
<dbReference type="EMBL" id="BK016135">
    <property type="protein sequence ID" value="DAF97653.1"/>
    <property type="molecule type" value="Genomic_DNA"/>
</dbReference>
<proteinExistence type="predicted"/>
<sequence length="138" mass="14711">MRKRLSEELEFLGALAPVSVAASTATTTGYIDASETEEVCFLLSAASLANGKTIKATLMGSNVEAGTGAKAVSEEISFKASAAMTKVVIPISYKVRGDGYRYLAVKFQHDSADAVLFGVEAIRRARYQPAENAWKAEV</sequence>
<accession>A0A8S5UT64</accession>
<organism evidence="1">
    <name type="scientific">Siphoviridae sp. ct4fm14</name>
    <dbReference type="NCBI Taxonomy" id="2825331"/>
    <lineage>
        <taxon>Viruses</taxon>
        <taxon>Duplodnaviria</taxon>
        <taxon>Heunggongvirae</taxon>
        <taxon>Uroviricota</taxon>
        <taxon>Caudoviricetes</taxon>
    </lineage>
</organism>
<evidence type="ECO:0000313" key="1">
    <source>
        <dbReference type="EMBL" id="DAF97653.1"/>
    </source>
</evidence>
<reference evidence="1" key="1">
    <citation type="journal article" date="2021" name="Proc. Natl. Acad. Sci. U.S.A.">
        <title>A Catalog of Tens of Thousands of Viruses from Human Metagenomes Reveals Hidden Associations with Chronic Diseases.</title>
        <authorList>
            <person name="Tisza M.J."/>
            <person name="Buck C.B."/>
        </authorList>
    </citation>
    <scope>NUCLEOTIDE SEQUENCE</scope>
    <source>
        <strain evidence="1">Ct4fm14</strain>
    </source>
</reference>